<reference evidence="3" key="1">
    <citation type="submission" date="2021-12" db="EMBL/GenBank/DDBJ databases">
        <authorList>
            <person name="King R."/>
        </authorList>
    </citation>
    <scope>NUCLEOTIDE SEQUENCE</scope>
</reference>
<feature type="transmembrane region" description="Helical" evidence="1">
    <location>
        <begin position="382"/>
        <end position="403"/>
    </location>
</feature>
<keyword evidence="1" id="KW-1133">Transmembrane helix</keyword>
<organism evidence="3 4">
    <name type="scientific">Bemisia tabaci</name>
    <name type="common">Sweetpotato whitefly</name>
    <name type="synonym">Aleurodes tabaci</name>
    <dbReference type="NCBI Taxonomy" id="7038"/>
    <lineage>
        <taxon>Eukaryota</taxon>
        <taxon>Metazoa</taxon>
        <taxon>Ecdysozoa</taxon>
        <taxon>Arthropoda</taxon>
        <taxon>Hexapoda</taxon>
        <taxon>Insecta</taxon>
        <taxon>Pterygota</taxon>
        <taxon>Neoptera</taxon>
        <taxon>Paraneoptera</taxon>
        <taxon>Hemiptera</taxon>
        <taxon>Sternorrhyncha</taxon>
        <taxon>Aleyrodoidea</taxon>
        <taxon>Aleyrodidae</taxon>
        <taxon>Aleyrodinae</taxon>
        <taxon>Bemisia</taxon>
    </lineage>
</organism>
<feature type="transmembrane region" description="Helical" evidence="1">
    <location>
        <begin position="344"/>
        <end position="362"/>
    </location>
</feature>
<dbReference type="Pfam" id="PF01757">
    <property type="entry name" value="Acyl_transf_3"/>
    <property type="match status" value="1"/>
</dbReference>
<evidence type="ECO:0000313" key="3">
    <source>
        <dbReference type="EMBL" id="CAH0772568.1"/>
    </source>
</evidence>
<dbReference type="Proteomes" id="UP001152759">
    <property type="component" value="Chromosome 5"/>
</dbReference>
<feature type="transmembrane region" description="Helical" evidence="1">
    <location>
        <begin position="102"/>
        <end position="120"/>
    </location>
</feature>
<dbReference type="PANTHER" id="PTHR11161">
    <property type="entry name" value="O-ACYLTRANSFERASE"/>
    <property type="match status" value="1"/>
</dbReference>
<dbReference type="InterPro" id="IPR002656">
    <property type="entry name" value="Acyl_transf_3_dom"/>
</dbReference>
<evidence type="ECO:0000313" key="4">
    <source>
        <dbReference type="Proteomes" id="UP001152759"/>
    </source>
</evidence>
<feature type="transmembrane region" description="Helical" evidence="1">
    <location>
        <begin position="244"/>
        <end position="261"/>
    </location>
</feature>
<keyword evidence="4" id="KW-1185">Reference proteome</keyword>
<accession>A0A9P0C992</accession>
<protein>
    <recommendedName>
        <fullName evidence="2">Acyltransferase 3 domain-containing protein</fullName>
    </recommendedName>
</protein>
<proteinExistence type="predicted"/>
<dbReference type="AlphaFoldDB" id="A0A9P0C992"/>
<name>A0A9P0C992_BEMTA</name>
<feature type="transmembrane region" description="Helical" evidence="1">
    <location>
        <begin position="273"/>
        <end position="294"/>
    </location>
</feature>
<dbReference type="EMBL" id="OU963866">
    <property type="protein sequence ID" value="CAH0772568.1"/>
    <property type="molecule type" value="Genomic_DNA"/>
</dbReference>
<feature type="transmembrane region" description="Helical" evidence="1">
    <location>
        <begin position="163"/>
        <end position="182"/>
    </location>
</feature>
<feature type="domain" description="Acyltransferase 3" evidence="2">
    <location>
        <begin position="16"/>
        <end position="362"/>
    </location>
</feature>
<feature type="transmembrane region" description="Helical" evidence="1">
    <location>
        <begin position="21"/>
        <end position="42"/>
    </location>
</feature>
<feature type="transmembrane region" description="Helical" evidence="1">
    <location>
        <begin position="189"/>
        <end position="209"/>
    </location>
</feature>
<dbReference type="GO" id="GO:0016747">
    <property type="term" value="F:acyltransferase activity, transferring groups other than amino-acyl groups"/>
    <property type="evidence" value="ECO:0007669"/>
    <property type="project" value="InterPro"/>
</dbReference>
<evidence type="ECO:0000259" key="2">
    <source>
        <dbReference type="Pfam" id="PF01757"/>
    </source>
</evidence>
<dbReference type="InterPro" id="IPR052728">
    <property type="entry name" value="O2_lipid_transport_reg"/>
</dbReference>
<keyword evidence="1" id="KW-0812">Transmembrane</keyword>
<feature type="transmembrane region" description="Helical" evidence="1">
    <location>
        <begin position="314"/>
        <end position="332"/>
    </location>
</feature>
<feature type="transmembrane region" description="Helical" evidence="1">
    <location>
        <begin position="62"/>
        <end position="81"/>
    </location>
</feature>
<evidence type="ECO:0000256" key="1">
    <source>
        <dbReference type="SAM" id="Phobius"/>
    </source>
</evidence>
<dbReference type="PANTHER" id="PTHR11161:SF71">
    <property type="entry name" value="NOSE RESISTANT-TO-FLUOXETINE PROTEIN N-TERMINAL DOMAIN-CONTAINING PROTEIN"/>
    <property type="match status" value="1"/>
</dbReference>
<keyword evidence="1" id="KW-0472">Membrane</keyword>
<sequence>MGKLNEDKGEEDLKVLNGIKVLSMMFMVTAHRVGMTFGGMLYNPTFAEEGIEGRNILLIKSTVVDTYFAISGFLVFTFGYNQFKAQGIKMIPLAFMYRWLRLMPAYMAMLAFIIHALPYLEEGPVWQSVAVKESENCRRHWWTNFLGINNIVAADEMCLVHSWYVSCDLQLIIIGSVLVYVFSKNHMSGLILAVMALMASIIVPFRNVYVNRYEGIIKLYQSFLVDPVKDTAFREFYIQSWNRAGPFFVGIIAGYILMQIKNEKLRLSMPKRWFALCIAVIVGFGAQVPGWAFYDNDRSYNPLEHALYASLHRTLWAVLICAVIVIQLGWGFGEAVEQILSHKFYTPLSRLIYQVYLIHGVWELFHLASLRHPLYVSVPHFATLVAGDFLLSNLLGLWLYLIIDRPAGNLRSYLIERISRPRESKKNGLKVSKK</sequence>
<gene>
    <name evidence="3" type="ORF">BEMITA_LOCUS9159</name>
</gene>